<comment type="subcellular location">
    <subcellularLocation>
        <location evidence="1">Secreted</location>
    </subcellularLocation>
</comment>
<sequence>MKIVGHTLAFGTNTPVYAMPDQKRTLLQQVLVKIGQDQLLIVEPAEQKVYEDRYTFEQNEQALPVNVTTSFLKYNNNVKVSILTSDNEHFGSIARAEYLKGNDQKQIVTFLDGDLLTDVDLSTDDQQVYLPTFEEYMPHQDNATPTSSIDDCWLNGCCSFRYNGLPWNPLVKYNWCGRGCGSGTPINPLDTCCQAHDSCYDTTESVCSCDKKLIDCASKTDNAGTDRVILAFKLKSMFC</sequence>
<dbReference type="RefSeq" id="WP_188388284.1">
    <property type="nucleotide sequence ID" value="NZ_BMFK01000001.1"/>
</dbReference>
<name>A0A917ARP1_9BACI</name>
<keyword evidence="2" id="KW-0964">Secreted</keyword>
<dbReference type="GO" id="GO:0050482">
    <property type="term" value="P:arachidonate secretion"/>
    <property type="evidence" value="ECO:0007669"/>
    <property type="project" value="InterPro"/>
</dbReference>
<dbReference type="SUPFAM" id="SSF48619">
    <property type="entry name" value="Phospholipase A2, PLA2"/>
    <property type="match status" value="1"/>
</dbReference>
<proteinExistence type="predicted"/>
<protein>
    <recommendedName>
        <fullName evidence="5">Phospholipase A(2)</fullName>
    </recommendedName>
</protein>
<keyword evidence="4" id="KW-1185">Reference proteome</keyword>
<dbReference type="EMBL" id="BMFK01000001">
    <property type="protein sequence ID" value="GGE70723.1"/>
    <property type="molecule type" value="Genomic_DNA"/>
</dbReference>
<dbReference type="GO" id="GO:0004623">
    <property type="term" value="F:phospholipase A2 activity"/>
    <property type="evidence" value="ECO:0007669"/>
    <property type="project" value="InterPro"/>
</dbReference>
<evidence type="ECO:0000256" key="2">
    <source>
        <dbReference type="ARBA" id="ARBA00022525"/>
    </source>
</evidence>
<dbReference type="GO" id="GO:0005576">
    <property type="term" value="C:extracellular region"/>
    <property type="evidence" value="ECO:0007669"/>
    <property type="project" value="UniProtKB-SubCell"/>
</dbReference>
<dbReference type="GO" id="GO:0006644">
    <property type="term" value="P:phospholipid metabolic process"/>
    <property type="evidence" value="ECO:0007669"/>
    <property type="project" value="InterPro"/>
</dbReference>
<dbReference type="InterPro" id="IPR033113">
    <property type="entry name" value="PLA2_histidine"/>
</dbReference>
<reference evidence="3" key="1">
    <citation type="journal article" date="2014" name="Int. J. Syst. Evol. Microbiol.">
        <title>Complete genome sequence of Corynebacterium casei LMG S-19264T (=DSM 44701T), isolated from a smear-ripened cheese.</title>
        <authorList>
            <consortium name="US DOE Joint Genome Institute (JGI-PGF)"/>
            <person name="Walter F."/>
            <person name="Albersmeier A."/>
            <person name="Kalinowski J."/>
            <person name="Ruckert C."/>
        </authorList>
    </citation>
    <scope>NUCLEOTIDE SEQUENCE</scope>
    <source>
        <strain evidence="3">CGMCC 1.12698</strain>
    </source>
</reference>
<evidence type="ECO:0000256" key="1">
    <source>
        <dbReference type="ARBA" id="ARBA00004613"/>
    </source>
</evidence>
<evidence type="ECO:0000313" key="4">
    <source>
        <dbReference type="Proteomes" id="UP000605259"/>
    </source>
</evidence>
<accession>A0A917ARP1</accession>
<dbReference type="Proteomes" id="UP000605259">
    <property type="component" value="Unassembled WGS sequence"/>
</dbReference>
<dbReference type="Gene3D" id="1.20.90.10">
    <property type="entry name" value="Phospholipase A2 domain"/>
    <property type="match status" value="1"/>
</dbReference>
<comment type="caution">
    <text evidence="3">The sequence shown here is derived from an EMBL/GenBank/DDBJ whole genome shotgun (WGS) entry which is preliminary data.</text>
</comment>
<evidence type="ECO:0000313" key="3">
    <source>
        <dbReference type="EMBL" id="GGE70723.1"/>
    </source>
</evidence>
<organism evidence="3 4">
    <name type="scientific">Priestia taiwanensis</name>
    <dbReference type="NCBI Taxonomy" id="1347902"/>
    <lineage>
        <taxon>Bacteria</taxon>
        <taxon>Bacillati</taxon>
        <taxon>Bacillota</taxon>
        <taxon>Bacilli</taxon>
        <taxon>Bacillales</taxon>
        <taxon>Bacillaceae</taxon>
        <taxon>Priestia</taxon>
    </lineage>
</organism>
<reference evidence="3" key="2">
    <citation type="submission" date="2020-09" db="EMBL/GenBank/DDBJ databases">
        <authorList>
            <person name="Sun Q."/>
            <person name="Zhou Y."/>
        </authorList>
    </citation>
    <scope>NUCLEOTIDE SEQUENCE</scope>
    <source>
        <strain evidence="3">CGMCC 1.12698</strain>
    </source>
</reference>
<dbReference type="AlphaFoldDB" id="A0A917ARP1"/>
<dbReference type="PROSITE" id="PS00118">
    <property type="entry name" value="PA2_HIS"/>
    <property type="match status" value="1"/>
</dbReference>
<dbReference type="InterPro" id="IPR036444">
    <property type="entry name" value="PLipase_A2_dom_sf"/>
</dbReference>
<gene>
    <name evidence="3" type="ORF">GCM10007140_20740</name>
</gene>
<evidence type="ECO:0008006" key="5">
    <source>
        <dbReference type="Google" id="ProtNLM"/>
    </source>
</evidence>